<dbReference type="Proteomes" id="UP000094893">
    <property type="component" value="Unassembled WGS sequence"/>
</dbReference>
<evidence type="ECO:0000313" key="2">
    <source>
        <dbReference type="Proteomes" id="UP000094893"/>
    </source>
</evidence>
<dbReference type="AlphaFoldDB" id="A0A1C2HWY2"/>
<reference evidence="1 2" key="1">
    <citation type="journal article" date="2016" name="Int. J. Mol. Sci.">
        <title>Comparative genomics of the extreme acidophile Acidithiobacillus thiooxidans reveals intraspecific divergence and niche adaptation.</title>
        <authorList>
            <person name="Zhang X."/>
            <person name="Feng X."/>
            <person name="Tao J."/>
            <person name="Ma L."/>
            <person name="Xiao Y."/>
            <person name="Liang Y."/>
            <person name="Liu X."/>
            <person name="Yin H."/>
        </authorList>
    </citation>
    <scope>NUCLEOTIDE SEQUENCE [LARGE SCALE GENOMIC DNA]</scope>
    <source>
        <strain evidence="1 2">A02</strain>
    </source>
</reference>
<sequence>MKTYPLPNSLKRYITIPNSLWAMPSEHPDPKVSAALTTLLEMVIDRGSAREYGCRMYGQKYEATKGRWLMEDIEARRMAEEIFEGYLAPDLIHNIDEAFVLMYERIRAETAARGSHQALARSVAA</sequence>
<gene>
    <name evidence="1" type="ORF">A6P07_18690</name>
</gene>
<dbReference type="EMBL" id="LWSA01000307">
    <property type="protein sequence ID" value="OCX68251.1"/>
    <property type="molecule type" value="Genomic_DNA"/>
</dbReference>
<evidence type="ECO:0000313" key="1">
    <source>
        <dbReference type="EMBL" id="OCX68251.1"/>
    </source>
</evidence>
<name>A0A1C2HWY2_ACITH</name>
<proteinExistence type="predicted"/>
<comment type="caution">
    <text evidence="1">The sequence shown here is derived from an EMBL/GenBank/DDBJ whole genome shotgun (WGS) entry which is preliminary data.</text>
</comment>
<organism evidence="1 2">
    <name type="scientific">Acidithiobacillus thiooxidans</name>
    <name type="common">Thiobacillus thiooxidans</name>
    <dbReference type="NCBI Taxonomy" id="930"/>
    <lineage>
        <taxon>Bacteria</taxon>
        <taxon>Pseudomonadati</taxon>
        <taxon>Pseudomonadota</taxon>
        <taxon>Acidithiobacillia</taxon>
        <taxon>Acidithiobacillales</taxon>
        <taxon>Acidithiobacillaceae</taxon>
        <taxon>Acidithiobacillus</taxon>
    </lineage>
</organism>
<accession>A0A1C2HWY2</accession>
<protein>
    <submittedName>
        <fullName evidence="1">Uncharacterized protein</fullName>
    </submittedName>
</protein>
<dbReference type="RefSeq" id="WP_065957900.1">
    <property type="nucleotide sequence ID" value="NZ_LWRZ01000123.1"/>
</dbReference>